<protein>
    <submittedName>
        <fullName evidence="1">Uncharacterized protein</fullName>
    </submittedName>
</protein>
<accession>A0A364NSY0</accession>
<keyword evidence="2" id="KW-1185">Reference proteome</keyword>
<evidence type="ECO:0000313" key="2">
    <source>
        <dbReference type="Proteomes" id="UP000251075"/>
    </source>
</evidence>
<dbReference type="Proteomes" id="UP000251075">
    <property type="component" value="Unassembled WGS sequence"/>
</dbReference>
<proteinExistence type="predicted"/>
<dbReference type="OrthoDB" id="9803878at2"/>
<sequence length="76" mass="8066">MTDAQVLHAAALAEVIGLHEAHVSRAMKKLVEAGWPIDLGKSGRHPNRFVRIAPQAPALPTAAWINPPENSGKLAA</sequence>
<name>A0A364NSY0_9PROT</name>
<dbReference type="EMBL" id="PGTO01000045">
    <property type="protein sequence ID" value="RAU19997.1"/>
    <property type="molecule type" value="Genomic_DNA"/>
</dbReference>
<organism evidence="1 2">
    <name type="scientific">Paramagnetospirillum kuznetsovii</name>
    <dbReference type="NCBI Taxonomy" id="2053833"/>
    <lineage>
        <taxon>Bacteria</taxon>
        <taxon>Pseudomonadati</taxon>
        <taxon>Pseudomonadota</taxon>
        <taxon>Alphaproteobacteria</taxon>
        <taxon>Rhodospirillales</taxon>
        <taxon>Magnetospirillaceae</taxon>
        <taxon>Paramagnetospirillum</taxon>
    </lineage>
</organism>
<evidence type="ECO:0000313" key="1">
    <source>
        <dbReference type="EMBL" id="RAU19997.1"/>
    </source>
</evidence>
<dbReference type="AlphaFoldDB" id="A0A364NSY0"/>
<dbReference type="RefSeq" id="WP_112147500.1">
    <property type="nucleotide sequence ID" value="NZ_PGTO01000045.1"/>
</dbReference>
<comment type="caution">
    <text evidence="1">The sequence shown here is derived from an EMBL/GenBank/DDBJ whole genome shotgun (WGS) entry which is preliminary data.</text>
</comment>
<gene>
    <name evidence="1" type="ORF">CU669_20770</name>
</gene>
<reference evidence="1 2" key="1">
    <citation type="submission" date="2017-11" db="EMBL/GenBank/DDBJ databases">
        <title>Draft genome sequence of magnetotactic bacterium Magnetospirillum kuznetsovii LBB-42.</title>
        <authorList>
            <person name="Grouzdev D.S."/>
            <person name="Rysina M.S."/>
            <person name="Baslerov R.V."/>
            <person name="Koziaeva V."/>
        </authorList>
    </citation>
    <scope>NUCLEOTIDE SEQUENCE [LARGE SCALE GENOMIC DNA]</scope>
    <source>
        <strain evidence="1 2">LBB-42</strain>
    </source>
</reference>